<sequence>MSLFVPVARWDWALVIAIHQRSSEAPMFQSSQWAKLGGKSESFTLQQRIRHHRCCSVGNSDAAAADIFPQRKRDLFSRSVLQAAAPYVSGWIDCVGVVTHKCITPSYDPIHSALQHRIPSNLPDRPPRSSVASLLPRADTQGAAVELRRISPPSTPTRRIRHILTSFHVGTPGATTPLPTELPLLPHPLPRNSLTG</sequence>
<reference evidence="2" key="2">
    <citation type="submission" date="2021-12" db="EMBL/GenBank/DDBJ databases">
        <title>Resequencing data analysis of finger millet.</title>
        <authorList>
            <person name="Hatakeyama M."/>
            <person name="Aluri S."/>
            <person name="Balachadran M.T."/>
            <person name="Sivarajan S.R."/>
            <person name="Poveda L."/>
            <person name="Shimizu-Inatsugi R."/>
            <person name="Schlapbach R."/>
            <person name="Sreeman S.M."/>
            <person name="Shimizu K.K."/>
        </authorList>
    </citation>
    <scope>NUCLEOTIDE SEQUENCE</scope>
</reference>
<feature type="region of interest" description="Disordered" evidence="1">
    <location>
        <begin position="171"/>
        <end position="196"/>
    </location>
</feature>
<accession>A0AAV5FI32</accession>
<evidence type="ECO:0000256" key="1">
    <source>
        <dbReference type="SAM" id="MobiDB-lite"/>
    </source>
</evidence>
<name>A0AAV5FI32_ELECO</name>
<protein>
    <submittedName>
        <fullName evidence="2">Uncharacterized protein</fullName>
    </submittedName>
</protein>
<proteinExistence type="predicted"/>
<reference evidence="2" key="1">
    <citation type="journal article" date="2018" name="DNA Res.">
        <title>Multiple hybrid de novo genome assembly of finger millet, an orphan allotetraploid crop.</title>
        <authorList>
            <person name="Hatakeyama M."/>
            <person name="Aluri S."/>
            <person name="Balachadran M.T."/>
            <person name="Sivarajan S.R."/>
            <person name="Patrignani A."/>
            <person name="Gruter S."/>
            <person name="Poveda L."/>
            <person name="Shimizu-Inatsugi R."/>
            <person name="Baeten J."/>
            <person name="Francoijs K.J."/>
            <person name="Nataraja K.N."/>
            <person name="Reddy Y.A.N."/>
            <person name="Phadnis S."/>
            <person name="Ravikumar R.L."/>
            <person name="Schlapbach R."/>
            <person name="Sreeman S.M."/>
            <person name="Shimizu K.K."/>
        </authorList>
    </citation>
    <scope>NUCLEOTIDE SEQUENCE</scope>
</reference>
<dbReference type="AlphaFoldDB" id="A0AAV5FI32"/>
<keyword evidence="3" id="KW-1185">Reference proteome</keyword>
<feature type="compositionally biased region" description="Low complexity" evidence="1">
    <location>
        <begin position="171"/>
        <end position="184"/>
    </location>
</feature>
<dbReference type="Proteomes" id="UP001054889">
    <property type="component" value="Unassembled WGS sequence"/>
</dbReference>
<comment type="caution">
    <text evidence="2">The sequence shown here is derived from an EMBL/GenBank/DDBJ whole genome shotgun (WGS) entry which is preliminary data.</text>
</comment>
<gene>
    <name evidence="2" type="primary">gb23121</name>
    <name evidence="2" type="ORF">PR202_gb23121</name>
</gene>
<evidence type="ECO:0000313" key="2">
    <source>
        <dbReference type="EMBL" id="GJN34459.1"/>
    </source>
</evidence>
<dbReference type="EMBL" id="BQKI01000085">
    <property type="protein sequence ID" value="GJN34459.1"/>
    <property type="molecule type" value="Genomic_DNA"/>
</dbReference>
<evidence type="ECO:0000313" key="3">
    <source>
        <dbReference type="Proteomes" id="UP001054889"/>
    </source>
</evidence>
<organism evidence="2 3">
    <name type="scientific">Eleusine coracana subsp. coracana</name>
    <dbReference type="NCBI Taxonomy" id="191504"/>
    <lineage>
        <taxon>Eukaryota</taxon>
        <taxon>Viridiplantae</taxon>
        <taxon>Streptophyta</taxon>
        <taxon>Embryophyta</taxon>
        <taxon>Tracheophyta</taxon>
        <taxon>Spermatophyta</taxon>
        <taxon>Magnoliopsida</taxon>
        <taxon>Liliopsida</taxon>
        <taxon>Poales</taxon>
        <taxon>Poaceae</taxon>
        <taxon>PACMAD clade</taxon>
        <taxon>Chloridoideae</taxon>
        <taxon>Cynodonteae</taxon>
        <taxon>Eleusininae</taxon>
        <taxon>Eleusine</taxon>
    </lineage>
</organism>